<keyword evidence="3" id="KW-1133">Transmembrane helix</keyword>
<dbReference type="InterPro" id="IPR043128">
    <property type="entry name" value="Rev_trsase/Diguanyl_cyclase"/>
</dbReference>
<feature type="transmembrane region" description="Helical" evidence="3">
    <location>
        <begin position="147"/>
        <end position="165"/>
    </location>
</feature>
<organism evidence="5 6">
    <name type="scientific">Jiella pacifica</name>
    <dbReference type="NCBI Taxonomy" id="2696469"/>
    <lineage>
        <taxon>Bacteria</taxon>
        <taxon>Pseudomonadati</taxon>
        <taxon>Pseudomonadota</taxon>
        <taxon>Alphaproteobacteria</taxon>
        <taxon>Hyphomicrobiales</taxon>
        <taxon>Aurantimonadaceae</taxon>
        <taxon>Jiella</taxon>
    </lineage>
</organism>
<proteinExistence type="predicted"/>
<dbReference type="Pfam" id="PF00990">
    <property type="entry name" value="GGDEF"/>
    <property type="match status" value="1"/>
</dbReference>
<dbReference type="PROSITE" id="PS50887">
    <property type="entry name" value="GGDEF"/>
    <property type="match status" value="1"/>
</dbReference>
<comment type="caution">
    <text evidence="5">The sequence shown here is derived from an EMBL/GenBank/DDBJ whole genome shotgun (WGS) entry which is preliminary data.</text>
</comment>
<evidence type="ECO:0000259" key="4">
    <source>
        <dbReference type="PROSITE" id="PS50887"/>
    </source>
</evidence>
<dbReference type="PANTHER" id="PTHR45138">
    <property type="entry name" value="REGULATORY COMPONENTS OF SENSORY TRANSDUCTION SYSTEM"/>
    <property type="match status" value="1"/>
</dbReference>
<dbReference type="AlphaFoldDB" id="A0A6N9T0S3"/>
<feature type="transmembrane region" description="Helical" evidence="3">
    <location>
        <begin position="69"/>
        <end position="88"/>
    </location>
</feature>
<feature type="transmembrane region" description="Helical" evidence="3">
    <location>
        <begin position="119"/>
        <end position="135"/>
    </location>
</feature>
<dbReference type="SMART" id="SM00267">
    <property type="entry name" value="GGDEF"/>
    <property type="match status" value="1"/>
</dbReference>
<dbReference type="InterPro" id="IPR048435">
    <property type="entry name" value="MASE6"/>
</dbReference>
<dbReference type="Proteomes" id="UP000469011">
    <property type="component" value="Unassembled WGS sequence"/>
</dbReference>
<evidence type="ECO:0000313" key="5">
    <source>
        <dbReference type="EMBL" id="NDW03795.1"/>
    </source>
</evidence>
<dbReference type="EMBL" id="JAAAMG010000003">
    <property type="protein sequence ID" value="NDW03795.1"/>
    <property type="molecule type" value="Genomic_DNA"/>
</dbReference>
<dbReference type="RefSeq" id="WP_163461594.1">
    <property type="nucleotide sequence ID" value="NZ_JAAAMG010000003.1"/>
</dbReference>
<feature type="transmembrane region" description="Helical" evidence="3">
    <location>
        <begin position="20"/>
        <end position="39"/>
    </location>
</feature>
<keyword evidence="3" id="KW-0472">Membrane</keyword>
<dbReference type="SUPFAM" id="SSF55073">
    <property type="entry name" value="Nucleotide cyclase"/>
    <property type="match status" value="1"/>
</dbReference>
<gene>
    <name evidence="5" type="ORF">GTK09_05075</name>
</gene>
<dbReference type="InterPro" id="IPR000160">
    <property type="entry name" value="GGDEF_dom"/>
</dbReference>
<dbReference type="InterPro" id="IPR029787">
    <property type="entry name" value="Nucleotide_cyclase"/>
</dbReference>
<dbReference type="InterPro" id="IPR050469">
    <property type="entry name" value="Diguanylate_Cyclase"/>
</dbReference>
<name>A0A6N9T0S3_9HYPH</name>
<evidence type="ECO:0000313" key="6">
    <source>
        <dbReference type="Proteomes" id="UP000469011"/>
    </source>
</evidence>
<accession>A0A6N9T0S3</accession>
<comment type="catalytic activity">
    <reaction evidence="2">
        <text>2 GTP = 3',3'-c-di-GMP + 2 diphosphate</text>
        <dbReference type="Rhea" id="RHEA:24898"/>
        <dbReference type="ChEBI" id="CHEBI:33019"/>
        <dbReference type="ChEBI" id="CHEBI:37565"/>
        <dbReference type="ChEBI" id="CHEBI:58805"/>
        <dbReference type="EC" id="2.7.7.65"/>
    </reaction>
</comment>
<feature type="transmembrane region" description="Helical" evidence="3">
    <location>
        <begin position="45"/>
        <end position="62"/>
    </location>
</feature>
<dbReference type="Gene3D" id="3.30.70.270">
    <property type="match status" value="1"/>
</dbReference>
<keyword evidence="6" id="KW-1185">Reference proteome</keyword>
<keyword evidence="3" id="KW-0812">Transmembrane</keyword>
<dbReference type="EC" id="2.7.7.65" evidence="1"/>
<dbReference type="NCBIfam" id="TIGR00254">
    <property type="entry name" value="GGDEF"/>
    <property type="match status" value="1"/>
</dbReference>
<dbReference type="CDD" id="cd01949">
    <property type="entry name" value="GGDEF"/>
    <property type="match status" value="1"/>
</dbReference>
<dbReference type="GO" id="GO:0052621">
    <property type="term" value="F:diguanylate cyclase activity"/>
    <property type="evidence" value="ECO:0007669"/>
    <property type="project" value="UniProtKB-EC"/>
</dbReference>
<protein>
    <recommendedName>
        <fullName evidence="1">diguanylate cyclase</fullName>
        <ecNumber evidence="1">2.7.7.65</ecNumber>
    </recommendedName>
</protein>
<evidence type="ECO:0000256" key="3">
    <source>
        <dbReference type="SAM" id="Phobius"/>
    </source>
</evidence>
<reference evidence="5 6" key="1">
    <citation type="submission" date="2020-01" db="EMBL/GenBank/DDBJ databases">
        <title>Jiella pacifica sp. nov.</title>
        <authorList>
            <person name="Xue Z."/>
            <person name="Zhu S."/>
            <person name="Chen J."/>
            <person name="Yang J."/>
        </authorList>
    </citation>
    <scope>NUCLEOTIDE SEQUENCE [LARGE SCALE GENOMIC DNA]</scope>
    <source>
        <strain evidence="5 6">40Bstr34</strain>
    </source>
</reference>
<feature type="domain" description="GGDEF" evidence="4">
    <location>
        <begin position="210"/>
        <end position="341"/>
    </location>
</feature>
<evidence type="ECO:0000256" key="1">
    <source>
        <dbReference type="ARBA" id="ARBA00012528"/>
    </source>
</evidence>
<dbReference type="PANTHER" id="PTHR45138:SF9">
    <property type="entry name" value="DIGUANYLATE CYCLASE DGCM-RELATED"/>
    <property type="match status" value="1"/>
</dbReference>
<sequence length="341" mass="37279">MTKKTGSLDDGDAFRRSILIVLLIFTTSFGAIFAVLNYGNANYKAMAGEIAMGLFALTLVPVIRRTPHLIRWSFVYLVLFNTTMMLILSTPQSSPSVFAWVLLIPILSHMLLGRALGGSVTVVFLATAFAIYYTRFSDDTVTGNPRALLNVAGVALCIFGFSFVYETSRSRAEKALKRQAHTDPLTGLGNRAHLQMRFREKKARWERDGTPLALLLLDIDFFKTINDSYGHEAGDNALRAVSSLLGDAIDPNDDVFRYGGEEFCILLSNASAAQARQAAETLRRLVEGSSFEEAGATLSFTMSIGVASCPEDGRELQALLGAADKRLYAAKVAGRNRVVWG</sequence>
<dbReference type="Pfam" id="PF20966">
    <property type="entry name" value="MASE6"/>
    <property type="match status" value="1"/>
</dbReference>
<evidence type="ECO:0000256" key="2">
    <source>
        <dbReference type="ARBA" id="ARBA00034247"/>
    </source>
</evidence>
<dbReference type="FunFam" id="3.30.70.270:FF:000001">
    <property type="entry name" value="Diguanylate cyclase domain protein"/>
    <property type="match status" value="1"/>
</dbReference>